<comment type="caution">
    <text evidence="2">The sequence shown here is derived from an EMBL/GenBank/DDBJ whole genome shotgun (WGS) entry which is preliminary data.</text>
</comment>
<dbReference type="InterPro" id="IPR041633">
    <property type="entry name" value="Polbeta"/>
</dbReference>
<dbReference type="AlphaFoldDB" id="A0A923MA83"/>
<dbReference type="Proteomes" id="UP000596827">
    <property type="component" value="Unassembled WGS sequence"/>
</dbReference>
<sequence>MPSTAAFLLGQTRSSVLAALLLHPESSLHVRELARLTGASPGSLHRDLRAMADLGLLLRHEVGRQVHYRANVESPIFPELAGLLRKTAGVVDVLRDALTPVSRSIEFAFVYGSIARGSEHAHSDVDVMIVGDLEFADAVIALSAAQPTLRRDINPTVLTRSEFERKLKQRDGFVAQVWKAPKLWLVGDEKAVAR</sequence>
<evidence type="ECO:0000313" key="3">
    <source>
        <dbReference type="Proteomes" id="UP000596827"/>
    </source>
</evidence>
<dbReference type="SUPFAM" id="SSF46785">
    <property type="entry name" value="Winged helix' DNA-binding domain"/>
    <property type="match status" value="1"/>
</dbReference>
<gene>
    <name evidence="2" type="ORF">H8R02_17290</name>
</gene>
<dbReference type="RefSeq" id="WP_187082694.1">
    <property type="nucleotide sequence ID" value="NZ_JACORU010000006.1"/>
</dbReference>
<dbReference type="EMBL" id="JACORU010000006">
    <property type="protein sequence ID" value="MBC5766225.1"/>
    <property type="molecule type" value="Genomic_DNA"/>
</dbReference>
<dbReference type="SMART" id="SM00418">
    <property type="entry name" value="HTH_ARSR"/>
    <property type="match status" value="1"/>
</dbReference>
<dbReference type="CDD" id="cd00090">
    <property type="entry name" value="HTH_ARSR"/>
    <property type="match status" value="1"/>
</dbReference>
<dbReference type="CDD" id="cd05403">
    <property type="entry name" value="NT_KNTase_like"/>
    <property type="match status" value="1"/>
</dbReference>
<dbReference type="Gene3D" id="1.10.10.10">
    <property type="entry name" value="Winged helix-like DNA-binding domain superfamily/Winged helix DNA-binding domain"/>
    <property type="match status" value="1"/>
</dbReference>
<evidence type="ECO:0000259" key="1">
    <source>
        <dbReference type="PROSITE" id="PS50987"/>
    </source>
</evidence>
<name>A0A923MA83_9BURK</name>
<dbReference type="InterPro" id="IPR036388">
    <property type="entry name" value="WH-like_DNA-bd_sf"/>
</dbReference>
<dbReference type="InterPro" id="IPR043519">
    <property type="entry name" value="NT_sf"/>
</dbReference>
<protein>
    <submittedName>
        <fullName evidence="2">Nucleotidyltransferase domain-containing protein</fullName>
    </submittedName>
</protein>
<dbReference type="InterPro" id="IPR036390">
    <property type="entry name" value="WH_DNA-bd_sf"/>
</dbReference>
<proteinExistence type="predicted"/>
<reference evidence="2" key="1">
    <citation type="submission" date="2020-08" db="EMBL/GenBank/DDBJ databases">
        <title>Ramlibacter sp. GTP1 16S ribosomal RNA gene genome sequencing and assembly.</title>
        <authorList>
            <person name="Kang M."/>
        </authorList>
    </citation>
    <scope>NUCLEOTIDE SEQUENCE</scope>
    <source>
        <strain evidence="2">GTP1</strain>
    </source>
</reference>
<accession>A0A923MA83</accession>
<evidence type="ECO:0000313" key="2">
    <source>
        <dbReference type="EMBL" id="MBC5766225.1"/>
    </source>
</evidence>
<dbReference type="Gene3D" id="3.30.460.10">
    <property type="entry name" value="Beta Polymerase, domain 2"/>
    <property type="match status" value="1"/>
</dbReference>
<dbReference type="InterPro" id="IPR001845">
    <property type="entry name" value="HTH_ArsR_DNA-bd_dom"/>
</dbReference>
<feature type="domain" description="HTH arsR-type" evidence="1">
    <location>
        <begin position="1"/>
        <end position="95"/>
    </location>
</feature>
<dbReference type="Pfam" id="PF18765">
    <property type="entry name" value="Polbeta"/>
    <property type="match status" value="1"/>
</dbReference>
<dbReference type="GO" id="GO:0003700">
    <property type="term" value="F:DNA-binding transcription factor activity"/>
    <property type="evidence" value="ECO:0007669"/>
    <property type="project" value="InterPro"/>
</dbReference>
<dbReference type="PROSITE" id="PS50987">
    <property type="entry name" value="HTH_ARSR_2"/>
    <property type="match status" value="1"/>
</dbReference>
<dbReference type="SUPFAM" id="SSF81301">
    <property type="entry name" value="Nucleotidyltransferase"/>
    <property type="match status" value="1"/>
</dbReference>
<keyword evidence="3" id="KW-1185">Reference proteome</keyword>
<organism evidence="2 3">
    <name type="scientific">Ramlibacter albus</name>
    <dbReference type="NCBI Taxonomy" id="2079448"/>
    <lineage>
        <taxon>Bacteria</taxon>
        <taxon>Pseudomonadati</taxon>
        <taxon>Pseudomonadota</taxon>
        <taxon>Betaproteobacteria</taxon>
        <taxon>Burkholderiales</taxon>
        <taxon>Comamonadaceae</taxon>
        <taxon>Ramlibacter</taxon>
    </lineage>
</organism>
<dbReference type="InterPro" id="IPR011991">
    <property type="entry name" value="ArsR-like_HTH"/>
</dbReference>